<dbReference type="FunFam" id="3.30.830.10:FF:000034">
    <property type="entry name" value="presequence protease 1, chloroplastic/mitochondrial"/>
    <property type="match status" value="1"/>
</dbReference>
<comment type="cofactor">
    <cofactor evidence="1">
        <name>Zn(2+)</name>
        <dbReference type="ChEBI" id="CHEBI:29105"/>
    </cofactor>
</comment>
<keyword evidence="8" id="KW-0482">Metalloprotease</keyword>
<dbReference type="PANTHER" id="PTHR43016:SF13">
    <property type="entry name" value="PRESEQUENCE PROTEASE, MITOCHONDRIAL"/>
    <property type="match status" value="1"/>
</dbReference>
<evidence type="ECO:0000256" key="9">
    <source>
        <dbReference type="ARBA" id="ARBA00023128"/>
    </source>
</evidence>
<evidence type="ECO:0000256" key="8">
    <source>
        <dbReference type="ARBA" id="ARBA00023049"/>
    </source>
</evidence>
<keyword evidence="9" id="KW-0496">Mitochondrion</keyword>
<evidence type="ECO:0000256" key="6">
    <source>
        <dbReference type="ARBA" id="ARBA00022801"/>
    </source>
</evidence>
<comment type="caution">
    <text evidence="11">The sequence shown here is derived from an EMBL/GenBank/DDBJ whole genome shotgun (WGS) entry which is preliminary data.</text>
</comment>
<keyword evidence="5" id="KW-0479">Metal-binding</keyword>
<dbReference type="EMBL" id="BSYR01000046">
    <property type="protein sequence ID" value="GMJ06848.1"/>
    <property type="molecule type" value="Genomic_DNA"/>
</dbReference>
<dbReference type="Pfam" id="PF00675">
    <property type="entry name" value="Peptidase_M16"/>
    <property type="match status" value="1"/>
</dbReference>
<dbReference type="FunFam" id="3.30.830.10:FF:000009">
    <property type="entry name" value="Presequence protease, mitochondrial"/>
    <property type="match status" value="1"/>
</dbReference>
<keyword evidence="12" id="KW-1185">Reference proteome</keyword>
<dbReference type="InterPro" id="IPR013578">
    <property type="entry name" value="Peptidase_M16C_assoc"/>
</dbReference>
<dbReference type="InterPro" id="IPR011249">
    <property type="entry name" value="Metalloenz_LuxS/M16"/>
</dbReference>
<gene>
    <name evidence="11" type="ORF">HRI_004354000</name>
</gene>
<evidence type="ECO:0000313" key="12">
    <source>
        <dbReference type="Proteomes" id="UP001165190"/>
    </source>
</evidence>
<dbReference type="FunFam" id="3.30.830.10:FF:000029">
    <property type="entry name" value="Presequence protease 1"/>
    <property type="match status" value="1"/>
</dbReference>
<dbReference type="GO" id="GO:0004222">
    <property type="term" value="F:metalloendopeptidase activity"/>
    <property type="evidence" value="ECO:0007669"/>
    <property type="project" value="TreeGrafter"/>
</dbReference>
<dbReference type="Gene3D" id="3.30.830.10">
    <property type="entry name" value="Metalloenzyme, LuxS/M16 peptidase-like"/>
    <property type="match status" value="4"/>
</dbReference>
<evidence type="ECO:0000256" key="5">
    <source>
        <dbReference type="ARBA" id="ARBA00022723"/>
    </source>
</evidence>
<dbReference type="AlphaFoldDB" id="A0A9W7MJF3"/>
<dbReference type="GO" id="GO:0009507">
    <property type="term" value="C:chloroplast"/>
    <property type="evidence" value="ECO:0007669"/>
    <property type="project" value="TreeGrafter"/>
</dbReference>
<organism evidence="11 12">
    <name type="scientific">Hibiscus trionum</name>
    <name type="common">Flower of an hour</name>
    <dbReference type="NCBI Taxonomy" id="183268"/>
    <lineage>
        <taxon>Eukaryota</taxon>
        <taxon>Viridiplantae</taxon>
        <taxon>Streptophyta</taxon>
        <taxon>Embryophyta</taxon>
        <taxon>Tracheophyta</taxon>
        <taxon>Spermatophyta</taxon>
        <taxon>Magnoliopsida</taxon>
        <taxon>eudicotyledons</taxon>
        <taxon>Gunneridae</taxon>
        <taxon>Pentapetalae</taxon>
        <taxon>rosids</taxon>
        <taxon>malvids</taxon>
        <taxon>Malvales</taxon>
        <taxon>Malvaceae</taxon>
        <taxon>Malvoideae</taxon>
        <taxon>Hibiscus</taxon>
    </lineage>
</organism>
<evidence type="ECO:0000256" key="2">
    <source>
        <dbReference type="ARBA" id="ARBA00004173"/>
    </source>
</evidence>
<evidence type="ECO:0000313" key="11">
    <source>
        <dbReference type="EMBL" id="GMJ06848.1"/>
    </source>
</evidence>
<dbReference type="InterPro" id="IPR055130">
    <property type="entry name" value="PreP_C"/>
</dbReference>
<sequence length="1084" mass="121554">MERTAILRSLSCSSLACNRFLFSPPKHSRSFLSKSSAAAASARNRRRFLSNRSLLRRNSWRSLPVAASSHSSSLRFGFNSKRFSSLSVRAVASPPKDIAGAGDEVAEQLGFEKVSEEFIEECKSKAVLYKHKKTGAEVMSVSNSDENKVFGIVFRTPPKDSTGIPHILEHSVLCGSRKYPLKEPFVELLKGSLNTFLNAFTYPDRTCYPVASTNTKDFYNLVDVYLDAVFFPKCIEDFQTFQQEGWHYELNDPSEDITYKGVVFNEMKGVYSQPDNLLGRTAQQALFPDNTYGVDSGGDPLVIPKLTFEEFKEFHRKYYHPSNARIWFYGDDDPNERLRILSEYLDMFDASTAPNESKVEPQRLFSEPVRIVEKYPAGEGGDLKKKHMVCLNWLLSDKPLDLQAELTLGFLDHLMLGTPASPLRKVLLESGLGDAIIGGGVEDELLQPQFSLGLKGVSEEDIPKVEELIMSSLRKLAEEGFDTEAVEASMNTIEFSLRENNTGSFPRGLSLMLRSIGKWIYDMDPFEPLKYEKPLMVLKARIAEEGSKAVFSPLIEKFILNNPHCVTIEMQPDPEKASRDEAAEKENLDKIKASMTEEDLAELARATQELKLKQETPDPPEALRCVPSLSLHDIPKEPICIPTEVGDINGVKVLQHDLFTNDVLYTEVVFDMCSLKQELLPLVPLFCQSLLEMGTKDLTFVQLNQLIGRKTGGISVYPFTSSIQGKEDPCSHIIVRGKSMAGRSDDLFNLMNCVLQEVQFTDQQRFRQFVSQSKARMENRLRGSGHGIAAARMDAKLNVAGWVSEQMGGVSYLEFLRSLEERVDNDWEGISSSLEEIRKSLLSKEGCLVNMTANGKNLSNTEKFVSKFLDLLPSKPLVERASWNARLPLKNEAIVIPTQVNYVGKAANLYDKGYQLSGSAYVISKHISNTWLWERVRVSGGAYGGFCNFDTHSGVFTFLSYRDPNLLKTLDIYDGTGDFLRELEMDDDTLTKAIIGTIGDVDAYQLPDAKGYSSLVRYLLGITEEERQKRREEILSTSLKDFKDFADAIDAVKDKGVAVAVASPDDVETANNERLNFFEVKRAL</sequence>
<dbReference type="Pfam" id="PF08367">
    <property type="entry name" value="M16C_assoc"/>
    <property type="match status" value="1"/>
</dbReference>
<reference evidence="11" key="1">
    <citation type="submission" date="2023-05" db="EMBL/GenBank/DDBJ databases">
        <title>Genome and transcriptome analyses reveal genes involved in the formation of fine ridges on petal epidermal cells in Hibiscus trionum.</title>
        <authorList>
            <person name="Koshimizu S."/>
            <person name="Masuda S."/>
            <person name="Ishii T."/>
            <person name="Shirasu K."/>
            <person name="Hoshino A."/>
            <person name="Arita M."/>
        </authorList>
    </citation>
    <scope>NUCLEOTIDE SEQUENCE</scope>
    <source>
        <strain evidence="11">Hamamatsu line</strain>
    </source>
</reference>
<keyword evidence="7" id="KW-0862">Zinc</keyword>
<evidence type="ECO:0000256" key="7">
    <source>
        <dbReference type="ARBA" id="ARBA00022833"/>
    </source>
</evidence>
<keyword evidence="4 11" id="KW-0645">Protease</keyword>
<dbReference type="GO" id="GO:0016485">
    <property type="term" value="P:protein processing"/>
    <property type="evidence" value="ECO:0007669"/>
    <property type="project" value="TreeGrafter"/>
</dbReference>
<dbReference type="InterPro" id="IPR007863">
    <property type="entry name" value="Peptidase_M16_C"/>
</dbReference>
<dbReference type="PANTHER" id="PTHR43016">
    <property type="entry name" value="PRESEQUENCE PROTEASE"/>
    <property type="match status" value="1"/>
</dbReference>
<dbReference type="Proteomes" id="UP001165190">
    <property type="component" value="Unassembled WGS sequence"/>
</dbReference>
<name>A0A9W7MJF3_HIBTR</name>
<dbReference type="GO" id="GO:0005739">
    <property type="term" value="C:mitochondrion"/>
    <property type="evidence" value="ECO:0007669"/>
    <property type="project" value="UniProtKB-SubCell"/>
</dbReference>
<dbReference type="Pfam" id="PF22516">
    <property type="entry name" value="PreP_C"/>
    <property type="match status" value="1"/>
</dbReference>
<keyword evidence="6" id="KW-0378">Hydrolase</keyword>
<evidence type="ECO:0000256" key="1">
    <source>
        <dbReference type="ARBA" id="ARBA00001947"/>
    </source>
</evidence>
<comment type="subcellular location">
    <subcellularLocation>
        <location evidence="2">Mitochondrion</location>
    </subcellularLocation>
</comment>
<dbReference type="GO" id="GO:0046872">
    <property type="term" value="F:metal ion binding"/>
    <property type="evidence" value="ECO:0007669"/>
    <property type="project" value="UniProtKB-KW"/>
</dbReference>
<evidence type="ECO:0000259" key="10">
    <source>
        <dbReference type="SMART" id="SM01264"/>
    </source>
</evidence>
<feature type="domain" description="Peptidase M16C associated" evidence="10">
    <location>
        <begin position="570"/>
        <end position="819"/>
    </location>
</feature>
<dbReference type="SUPFAM" id="SSF63411">
    <property type="entry name" value="LuxS/MPP-like metallohydrolase"/>
    <property type="match status" value="4"/>
</dbReference>
<protein>
    <submittedName>
        <fullName evidence="11">Presequence protease 2</fullName>
    </submittedName>
</protein>
<dbReference type="InterPro" id="IPR011765">
    <property type="entry name" value="Pept_M16_N"/>
</dbReference>
<evidence type="ECO:0000256" key="3">
    <source>
        <dbReference type="ARBA" id="ARBA00007575"/>
    </source>
</evidence>
<proteinExistence type="inferred from homology"/>
<accession>A0A9W7MJF3</accession>
<dbReference type="Pfam" id="PF05193">
    <property type="entry name" value="Peptidase_M16_C"/>
    <property type="match status" value="1"/>
</dbReference>
<comment type="similarity">
    <text evidence="3">Belongs to the peptidase M16 family. PreP subfamily.</text>
</comment>
<dbReference type="OrthoDB" id="10250783at2759"/>
<evidence type="ECO:0000256" key="4">
    <source>
        <dbReference type="ARBA" id="ARBA00022670"/>
    </source>
</evidence>
<dbReference type="SMART" id="SM01264">
    <property type="entry name" value="M16C_associated"/>
    <property type="match status" value="1"/>
</dbReference>